<dbReference type="Gene3D" id="1.10.10.10">
    <property type="entry name" value="Winged helix-like DNA-binding domain superfamily/Winged helix DNA-binding domain"/>
    <property type="match status" value="1"/>
</dbReference>
<comment type="caution">
    <text evidence="6">The sequence shown here is derived from an EMBL/GenBank/DDBJ whole genome shotgun (WGS) entry which is preliminary data.</text>
</comment>
<protein>
    <submittedName>
        <fullName evidence="6">Sensory transduction protein regX3</fullName>
    </submittedName>
</protein>
<dbReference type="PROSITE" id="PS51755">
    <property type="entry name" value="OMPR_PHOB"/>
    <property type="match status" value="1"/>
</dbReference>
<dbReference type="GO" id="GO:0006355">
    <property type="term" value="P:regulation of DNA-templated transcription"/>
    <property type="evidence" value="ECO:0007669"/>
    <property type="project" value="InterPro"/>
</dbReference>
<proteinExistence type="predicted"/>
<organism evidence="6">
    <name type="scientific">bioreactor metagenome</name>
    <dbReference type="NCBI Taxonomy" id="1076179"/>
    <lineage>
        <taxon>unclassified sequences</taxon>
        <taxon>metagenomes</taxon>
        <taxon>ecological metagenomes</taxon>
    </lineage>
</organism>
<evidence type="ECO:0000256" key="3">
    <source>
        <dbReference type="ARBA" id="ARBA00023125"/>
    </source>
</evidence>
<accession>A0A644Y0X2</accession>
<dbReference type="SMART" id="SM00448">
    <property type="entry name" value="REC"/>
    <property type="match status" value="1"/>
</dbReference>
<dbReference type="InterPro" id="IPR039420">
    <property type="entry name" value="WalR-like"/>
</dbReference>
<dbReference type="CDD" id="cd17574">
    <property type="entry name" value="REC_OmpR"/>
    <property type="match status" value="1"/>
</dbReference>
<evidence type="ECO:0000313" key="6">
    <source>
        <dbReference type="EMBL" id="MPM21551.1"/>
    </source>
</evidence>
<dbReference type="InterPro" id="IPR011006">
    <property type="entry name" value="CheY-like_superfamily"/>
</dbReference>
<keyword evidence="3" id="KW-0238">DNA-binding</keyword>
<keyword evidence="2" id="KW-0902">Two-component regulatory system</keyword>
<feature type="domain" description="OmpR/PhoB-type" evidence="5">
    <location>
        <begin position="132"/>
        <end position="231"/>
    </location>
</feature>
<gene>
    <name evidence="6" type="primary">regX3_14</name>
    <name evidence="6" type="ORF">SDC9_67995</name>
</gene>
<evidence type="ECO:0000256" key="2">
    <source>
        <dbReference type="ARBA" id="ARBA00023012"/>
    </source>
</evidence>
<reference evidence="6" key="1">
    <citation type="submission" date="2019-08" db="EMBL/GenBank/DDBJ databases">
        <authorList>
            <person name="Kucharzyk K."/>
            <person name="Murdoch R.W."/>
            <person name="Higgins S."/>
            <person name="Loffler F."/>
        </authorList>
    </citation>
    <scope>NUCLEOTIDE SEQUENCE</scope>
</reference>
<dbReference type="Pfam" id="PF00072">
    <property type="entry name" value="Response_reg"/>
    <property type="match status" value="1"/>
</dbReference>
<dbReference type="Pfam" id="PF00486">
    <property type="entry name" value="Trans_reg_C"/>
    <property type="match status" value="1"/>
</dbReference>
<keyword evidence="1" id="KW-0597">Phosphoprotein</keyword>
<dbReference type="EMBL" id="VSSQ01003613">
    <property type="protein sequence ID" value="MPM21551.1"/>
    <property type="molecule type" value="Genomic_DNA"/>
</dbReference>
<evidence type="ECO:0000256" key="1">
    <source>
        <dbReference type="ARBA" id="ARBA00022553"/>
    </source>
</evidence>
<dbReference type="GO" id="GO:0000156">
    <property type="term" value="F:phosphorelay response regulator activity"/>
    <property type="evidence" value="ECO:0007669"/>
    <property type="project" value="TreeGrafter"/>
</dbReference>
<dbReference type="AlphaFoldDB" id="A0A644Y0X2"/>
<name>A0A644Y0X2_9ZZZZ</name>
<dbReference type="PANTHER" id="PTHR48111:SF2">
    <property type="entry name" value="RESPONSE REGULATOR SAER"/>
    <property type="match status" value="1"/>
</dbReference>
<evidence type="ECO:0000259" key="5">
    <source>
        <dbReference type="PROSITE" id="PS51755"/>
    </source>
</evidence>
<dbReference type="CDD" id="cd00383">
    <property type="entry name" value="trans_reg_C"/>
    <property type="match status" value="1"/>
</dbReference>
<dbReference type="GO" id="GO:0000976">
    <property type="term" value="F:transcription cis-regulatory region binding"/>
    <property type="evidence" value="ECO:0007669"/>
    <property type="project" value="TreeGrafter"/>
</dbReference>
<dbReference type="SMART" id="SM00862">
    <property type="entry name" value="Trans_reg_C"/>
    <property type="match status" value="1"/>
</dbReference>
<dbReference type="GO" id="GO:0032993">
    <property type="term" value="C:protein-DNA complex"/>
    <property type="evidence" value="ECO:0007669"/>
    <property type="project" value="TreeGrafter"/>
</dbReference>
<dbReference type="FunFam" id="1.10.10.10:FF:000018">
    <property type="entry name" value="DNA-binding response regulator ResD"/>
    <property type="match status" value="1"/>
</dbReference>
<dbReference type="InterPro" id="IPR001789">
    <property type="entry name" value="Sig_transdc_resp-reg_receiver"/>
</dbReference>
<dbReference type="SUPFAM" id="SSF52172">
    <property type="entry name" value="CheY-like"/>
    <property type="match status" value="1"/>
</dbReference>
<sequence>MDNNIKILVVEDDLDINNLLCKILIKEGYNIRSAYSGTEARMCMEQYEYHLILLDLMLPGISGEEIIKHIRKIKTMPIIVISAKAEQDVKVEALRLGADDFISKPFDTNEVIARVQSQLRRYMVFSKPKEKERILRHKDLILNRDTVEVTLDGNPVILTAREFCILELLMANPNKVFTKSNLFEHVWNEEFLGDDNTINVHISNLRSKLSKIKPNDEYIHTVWGIGFKISQ</sequence>
<evidence type="ECO:0000259" key="4">
    <source>
        <dbReference type="PROSITE" id="PS50110"/>
    </source>
</evidence>
<dbReference type="PROSITE" id="PS50110">
    <property type="entry name" value="RESPONSE_REGULATORY"/>
    <property type="match status" value="1"/>
</dbReference>
<dbReference type="PANTHER" id="PTHR48111">
    <property type="entry name" value="REGULATOR OF RPOS"/>
    <property type="match status" value="1"/>
</dbReference>
<feature type="domain" description="Response regulatory" evidence="4">
    <location>
        <begin position="6"/>
        <end position="119"/>
    </location>
</feature>
<dbReference type="InterPro" id="IPR001867">
    <property type="entry name" value="OmpR/PhoB-type_DNA-bd"/>
</dbReference>
<dbReference type="Gene3D" id="3.40.50.2300">
    <property type="match status" value="1"/>
</dbReference>
<dbReference type="GO" id="GO:0005829">
    <property type="term" value="C:cytosol"/>
    <property type="evidence" value="ECO:0007669"/>
    <property type="project" value="TreeGrafter"/>
</dbReference>
<dbReference type="InterPro" id="IPR036388">
    <property type="entry name" value="WH-like_DNA-bd_sf"/>
</dbReference>